<evidence type="ECO:0008006" key="4">
    <source>
        <dbReference type="Google" id="ProtNLM"/>
    </source>
</evidence>
<accession>A0A1S2VG95</accession>
<sequence>MRKVILNAVALCLVAQLATAQIRLPQPSPGATIIQTVGTTDFTVKYSRPSLKGRTPFTGTFVPAGKVWRTGANGATTFQTTTDVVVEGQKLAAGTYSIMSIPNASEWTIIFNKNLSVTEDSYKQEEDVLRVNVKPTTGSNHETFTISFSDLTDSTANMNIMFGPAKATAKMYVDVNANAAANVLKAVADKPEDAAVLQAAANYNLSKGTRLDQALAWADKSIGLKETYRNLWIKSQILAKMGKFTEALPLAQKALSIGESTNDGAFPFFKDAIAKAVTDYQSKIPVPTALKGKTKKK</sequence>
<gene>
    <name evidence="2" type="ORF">BLX24_19615</name>
</gene>
<dbReference type="SUPFAM" id="SSF48452">
    <property type="entry name" value="TPR-like"/>
    <property type="match status" value="1"/>
</dbReference>
<feature type="chain" id="PRO_5010175107" description="Dihydrolipoamide dehydrogenase" evidence="1">
    <location>
        <begin position="21"/>
        <end position="297"/>
    </location>
</feature>
<evidence type="ECO:0000256" key="1">
    <source>
        <dbReference type="SAM" id="SignalP"/>
    </source>
</evidence>
<dbReference type="Gene3D" id="1.25.40.10">
    <property type="entry name" value="Tetratricopeptide repeat domain"/>
    <property type="match status" value="1"/>
</dbReference>
<organism evidence="2 3">
    <name type="scientific">Arsenicibacter rosenii</name>
    <dbReference type="NCBI Taxonomy" id="1750698"/>
    <lineage>
        <taxon>Bacteria</taxon>
        <taxon>Pseudomonadati</taxon>
        <taxon>Bacteroidota</taxon>
        <taxon>Cytophagia</taxon>
        <taxon>Cytophagales</taxon>
        <taxon>Spirosomataceae</taxon>
        <taxon>Arsenicibacter</taxon>
    </lineage>
</organism>
<comment type="caution">
    <text evidence="2">The sequence shown here is derived from an EMBL/GenBank/DDBJ whole genome shotgun (WGS) entry which is preliminary data.</text>
</comment>
<dbReference type="EMBL" id="MORL01000012">
    <property type="protein sequence ID" value="OIN57440.1"/>
    <property type="molecule type" value="Genomic_DNA"/>
</dbReference>
<evidence type="ECO:0000313" key="2">
    <source>
        <dbReference type="EMBL" id="OIN57440.1"/>
    </source>
</evidence>
<dbReference type="AlphaFoldDB" id="A0A1S2VG95"/>
<keyword evidence="3" id="KW-1185">Reference proteome</keyword>
<dbReference type="Proteomes" id="UP000181790">
    <property type="component" value="Unassembled WGS sequence"/>
</dbReference>
<dbReference type="InterPro" id="IPR021314">
    <property type="entry name" value="DUF2911"/>
</dbReference>
<feature type="signal peptide" evidence="1">
    <location>
        <begin position="1"/>
        <end position="20"/>
    </location>
</feature>
<name>A0A1S2VG95_9BACT</name>
<dbReference type="Pfam" id="PF11138">
    <property type="entry name" value="DUF2911"/>
    <property type="match status" value="1"/>
</dbReference>
<protein>
    <recommendedName>
        <fullName evidence="4">Dihydrolipoamide dehydrogenase</fullName>
    </recommendedName>
</protein>
<reference evidence="2 3" key="1">
    <citation type="submission" date="2016-10" db="EMBL/GenBank/DDBJ databases">
        <title>Arsenicibacter rosenii gen. nov., sp. nov., an efficient arsenic-methylating bacterium isolated from an arsenic-contaminated paddy soil.</title>
        <authorList>
            <person name="Huang K."/>
        </authorList>
    </citation>
    <scope>NUCLEOTIDE SEQUENCE [LARGE SCALE GENOMIC DNA]</scope>
    <source>
        <strain evidence="2 3">SM-1</strain>
    </source>
</reference>
<keyword evidence="1" id="KW-0732">Signal</keyword>
<dbReference type="InterPro" id="IPR011990">
    <property type="entry name" value="TPR-like_helical_dom_sf"/>
</dbReference>
<proteinExistence type="predicted"/>
<dbReference type="RefSeq" id="WP_071504900.1">
    <property type="nucleotide sequence ID" value="NZ_MORL01000012.1"/>
</dbReference>
<dbReference type="OrthoDB" id="195456at2"/>
<evidence type="ECO:0000313" key="3">
    <source>
        <dbReference type="Proteomes" id="UP000181790"/>
    </source>
</evidence>